<evidence type="ECO:0000313" key="2">
    <source>
        <dbReference type="Proteomes" id="UP000095281"/>
    </source>
</evidence>
<dbReference type="AlphaFoldDB" id="A0A1I8BNC0"/>
<organism evidence="2 3">
    <name type="scientific">Meloidogyne hapla</name>
    <name type="common">Root-knot nematode worm</name>
    <dbReference type="NCBI Taxonomy" id="6305"/>
    <lineage>
        <taxon>Eukaryota</taxon>
        <taxon>Metazoa</taxon>
        <taxon>Ecdysozoa</taxon>
        <taxon>Nematoda</taxon>
        <taxon>Chromadorea</taxon>
        <taxon>Rhabditida</taxon>
        <taxon>Tylenchina</taxon>
        <taxon>Tylenchomorpha</taxon>
        <taxon>Tylenchoidea</taxon>
        <taxon>Meloidogynidae</taxon>
        <taxon>Meloidogyninae</taxon>
        <taxon>Meloidogyne</taxon>
    </lineage>
</organism>
<feature type="signal peptide" evidence="1">
    <location>
        <begin position="1"/>
        <end position="19"/>
    </location>
</feature>
<keyword evidence="2" id="KW-1185">Reference proteome</keyword>
<feature type="chain" id="PRO_5009315978" evidence="1">
    <location>
        <begin position="20"/>
        <end position="146"/>
    </location>
</feature>
<sequence length="146" mass="17173">MKIIFLNLFLFFLFFIISSNVLLSINSEFNSSFIECPADKIFCPKYRNEGEKCKAYLLCYESQFGINENDGLWKPHERFIVEKNKNENILCQKCIEEGKCKNWKEYNNWNGILISEKDGGVEIKADIFSDKLVFKYFFDSIKSAQI</sequence>
<evidence type="ECO:0000313" key="3">
    <source>
        <dbReference type="WBParaSite" id="MhA1_Contig36.frz3.gene15"/>
    </source>
</evidence>
<proteinExistence type="predicted"/>
<dbReference type="Proteomes" id="UP000095281">
    <property type="component" value="Unplaced"/>
</dbReference>
<dbReference type="WBParaSite" id="MhA1_Contig36.frz3.gene15">
    <property type="protein sequence ID" value="MhA1_Contig36.frz3.gene15"/>
    <property type="gene ID" value="MhA1_Contig36.frz3.gene15"/>
</dbReference>
<evidence type="ECO:0000256" key="1">
    <source>
        <dbReference type="SAM" id="SignalP"/>
    </source>
</evidence>
<name>A0A1I8BNC0_MELHA</name>
<protein>
    <submittedName>
        <fullName evidence="3">Apple domain-containing protein</fullName>
    </submittedName>
</protein>
<reference evidence="3" key="1">
    <citation type="submission" date="2016-11" db="UniProtKB">
        <authorList>
            <consortium name="WormBaseParasite"/>
        </authorList>
    </citation>
    <scope>IDENTIFICATION</scope>
</reference>
<accession>A0A1I8BNC0</accession>
<keyword evidence="1" id="KW-0732">Signal</keyword>